<dbReference type="InterPro" id="IPR004381">
    <property type="entry name" value="Glycerate_kinase"/>
</dbReference>
<evidence type="ECO:0000313" key="1">
    <source>
        <dbReference type="EMBL" id="GAI84075.1"/>
    </source>
</evidence>
<dbReference type="InterPro" id="IPR018193">
    <property type="entry name" value="Glyc_kinase_flavodox-like_fold"/>
</dbReference>
<dbReference type="AlphaFoldDB" id="X1T973"/>
<sequence length="115" mass="11648">VEALVYGTRGQIIATEVTGPLGEKVIAKWGLLGDRVSAVVEMAAASGITLVSPEKLNPLVATTYGTGELIRAALDAGCRRLIIGIGGSATNDGGAGMVQALGGKLLDEGKGEFRP</sequence>
<dbReference type="PANTHER" id="PTHR21599:SF0">
    <property type="entry name" value="GLYCERATE KINASE"/>
    <property type="match status" value="1"/>
</dbReference>
<evidence type="ECO:0008006" key="2">
    <source>
        <dbReference type="Google" id="ProtNLM"/>
    </source>
</evidence>
<dbReference type="SUPFAM" id="SSF110738">
    <property type="entry name" value="Glycerate kinase I"/>
    <property type="match status" value="1"/>
</dbReference>
<accession>X1T973</accession>
<reference evidence="1" key="1">
    <citation type="journal article" date="2014" name="Front. Microbiol.">
        <title>High frequency of phylogenetically diverse reductive dehalogenase-homologous genes in deep subseafloor sedimentary metagenomes.</title>
        <authorList>
            <person name="Kawai M."/>
            <person name="Futagami T."/>
            <person name="Toyoda A."/>
            <person name="Takaki Y."/>
            <person name="Nishi S."/>
            <person name="Hori S."/>
            <person name="Arai W."/>
            <person name="Tsubouchi T."/>
            <person name="Morono Y."/>
            <person name="Uchiyama I."/>
            <person name="Ito T."/>
            <person name="Fujiyama A."/>
            <person name="Inagaki F."/>
            <person name="Takami H."/>
        </authorList>
    </citation>
    <scope>NUCLEOTIDE SEQUENCE</scope>
    <source>
        <strain evidence="1">Expedition CK06-06</strain>
    </source>
</reference>
<dbReference type="InterPro" id="IPR036129">
    <property type="entry name" value="Glycerate_kinase_sf"/>
</dbReference>
<dbReference type="PANTHER" id="PTHR21599">
    <property type="entry name" value="GLYCERATE KINASE"/>
    <property type="match status" value="1"/>
</dbReference>
<proteinExistence type="predicted"/>
<gene>
    <name evidence="1" type="ORF">S12H4_25047</name>
</gene>
<protein>
    <recommendedName>
        <fullName evidence="2">Glycerate kinase</fullName>
    </recommendedName>
</protein>
<dbReference type="GO" id="GO:0008887">
    <property type="term" value="F:glycerate kinase activity"/>
    <property type="evidence" value="ECO:0007669"/>
    <property type="project" value="InterPro"/>
</dbReference>
<feature type="non-terminal residue" evidence="1">
    <location>
        <position position="115"/>
    </location>
</feature>
<dbReference type="EMBL" id="BARW01013842">
    <property type="protein sequence ID" value="GAI84075.1"/>
    <property type="molecule type" value="Genomic_DNA"/>
</dbReference>
<organism evidence="1">
    <name type="scientific">marine sediment metagenome</name>
    <dbReference type="NCBI Taxonomy" id="412755"/>
    <lineage>
        <taxon>unclassified sequences</taxon>
        <taxon>metagenomes</taxon>
        <taxon>ecological metagenomes</taxon>
    </lineage>
</organism>
<name>X1T973_9ZZZZ</name>
<dbReference type="Gene3D" id="3.90.1510.10">
    <property type="entry name" value="Glycerate kinase, domain 2"/>
    <property type="match status" value="1"/>
</dbReference>
<feature type="non-terminal residue" evidence="1">
    <location>
        <position position="1"/>
    </location>
</feature>
<dbReference type="Pfam" id="PF02595">
    <property type="entry name" value="Gly_kinase"/>
    <property type="match status" value="1"/>
</dbReference>
<dbReference type="GO" id="GO:0031388">
    <property type="term" value="P:organic acid phosphorylation"/>
    <property type="evidence" value="ECO:0007669"/>
    <property type="project" value="InterPro"/>
</dbReference>
<comment type="caution">
    <text evidence="1">The sequence shown here is derived from an EMBL/GenBank/DDBJ whole genome shotgun (WGS) entry which is preliminary data.</text>
</comment>